<keyword evidence="3" id="KW-0256">Endoplasmic reticulum</keyword>
<dbReference type="OrthoDB" id="448954at2759"/>
<dbReference type="InterPro" id="IPR009011">
    <property type="entry name" value="Man6P_isomerase_rcpt-bd_dom_sf"/>
</dbReference>
<dbReference type="GO" id="GO:0005788">
    <property type="term" value="C:endoplasmic reticulum lumen"/>
    <property type="evidence" value="ECO:0007669"/>
    <property type="project" value="TreeGrafter"/>
</dbReference>
<evidence type="ECO:0000259" key="6">
    <source>
        <dbReference type="PROSITE" id="PS51914"/>
    </source>
</evidence>
<dbReference type="Gene3D" id="2.70.130.10">
    <property type="entry name" value="Mannose-6-phosphate receptor binding domain"/>
    <property type="match status" value="2"/>
</dbReference>
<comment type="caution">
    <text evidence="7">The sequence shown here is derived from an EMBL/GenBank/DDBJ whole genome shotgun (WGS) entry which is preliminary data.</text>
</comment>
<gene>
    <name evidence="8" type="ORF">FOL46_006693</name>
    <name evidence="7" type="ORF">FOZ61_007031</name>
</gene>
<keyword evidence="4" id="KW-1015">Disulfide bond</keyword>
<dbReference type="Proteomes" id="UP000572268">
    <property type="component" value="Unassembled WGS sequence"/>
</dbReference>
<evidence type="ECO:0000313" key="10">
    <source>
        <dbReference type="Proteomes" id="UP000572268"/>
    </source>
</evidence>
<dbReference type="Proteomes" id="UP000570595">
    <property type="component" value="Unassembled WGS sequence"/>
</dbReference>
<feature type="domain" description="MRH" evidence="6">
    <location>
        <begin position="254"/>
        <end position="407"/>
    </location>
</feature>
<feature type="chain" id="PRO_5036205326" description="MRH domain-containing protein" evidence="5">
    <location>
        <begin position="18"/>
        <end position="441"/>
    </location>
</feature>
<dbReference type="GO" id="GO:0030968">
    <property type="term" value="P:endoplasmic reticulum unfolded protein response"/>
    <property type="evidence" value="ECO:0007669"/>
    <property type="project" value="InterPro"/>
</dbReference>
<evidence type="ECO:0000313" key="8">
    <source>
        <dbReference type="EMBL" id="KAF4659209.1"/>
    </source>
</evidence>
<proteinExistence type="predicted"/>
<evidence type="ECO:0000256" key="5">
    <source>
        <dbReference type="SAM" id="SignalP"/>
    </source>
</evidence>
<organism evidence="7 9">
    <name type="scientific">Perkinsus olseni</name>
    <name type="common">Perkinsus atlanticus</name>
    <dbReference type="NCBI Taxonomy" id="32597"/>
    <lineage>
        <taxon>Eukaryota</taxon>
        <taxon>Sar</taxon>
        <taxon>Alveolata</taxon>
        <taxon>Perkinsozoa</taxon>
        <taxon>Perkinsea</taxon>
        <taxon>Perkinsida</taxon>
        <taxon>Perkinsidae</taxon>
        <taxon>Perkinsus</taxon>
    </lineage>
</organism>
<dbReference type="EMBL" id="JABAHT010000415">
    <property type="protein sequence ID" value="KAF4656334.1"/>
    <property type="molecule type" value="Genomic_DNA"/>
</dbReference>
<dbReference type="GO" id="GO:0030970">
    <property type="term" value="P:retrograde protein transport, ER to cytosol"/>
    <property type="evidence" value="ECO:0007669"/>
    <property type="project" value="TreeGrafter"/>
</dbReference>
<dbReference type="AlphaFoldDB" id="A0A7J6LAS7"/>
<dbReference type="PROSITE" id="PS51914">
    <property type="entry name" value="MRH"/>
    <property type="match status" value="2"/>
</dbReference>
<name>A0A7J6LAS7_PEROL</name>
<dbReference type="PANTHER" id="PTHR15414:SF0">
    <property type="entry name" value="ENDOPLASMIC RETICULUM LECTIN 1"/>
    <property type="match status" value="1"/>
</dbReference>
<evidence type="ECO:0000256" key="1">
    <source>
        <dbReference type="ARBA" id="ARBA00004240"/>
    </source>
</evidence>
<evidence type="ECO:0000313" key="7">
    <source>
        <dbReference type="EMBL" id="KAF4656334.1"/>
    </source>
</evidence>
<sequence length="441" mass="49165">MLQHVAFFLFVTTLVCSAPLYADVLHDFVVKLNFSRTEVEDAEATRIRFPGGQTFSCSIGGDAASRRIPGGGDDLVVKAKSVAISPRCHHYRFPTEYWSYELCPGREASQFRVDGSTTSSKHVPKTLIGSFVEGSRRVLGNGTIEERYDGGAANRKATVHYVCARTTDIFTEITEPEIHQYRFVLGHPAACNTYTLDDGTYVYDEFEDEGPFDNLSDVPEARESSVTIDRLISLDYGRKSRSLYGGSTATSSSSGCSNFTIGYWSYRYCYPHVLWQYHVSSATGEIEGRPHLLGTITNGSRESLEADEESFVNRVPAFSLSSSASPLSESDHGRRWPKAVRHEVMYTLGNGSICRENNETRSVLVKLACPEDWEEWKAGKDPRVESLVEVALCRYTLSISVPALCADLRMLPRKRNSAEDEISCFRVESSELRPLELKSAD</sequence>
<dbReference type="InterPro" id="IPR044865">
    <property type="entry name" value="MRH_dom"/>
</dbReference>
<evidence type="ECO:0000256" key="3">
    <source>
        <dbReference type="ARBA" id="ARBA00022824"/>
    </source>
</evidence>
<reference evidence="9 10" key="1">
    <citation type="submission" date="2020-04" db="EMBL/GenBank/DDBJ databases">
        <title>Perkinsus olseni comparative genomics.</title>
        <authorList>
            <person name="Bogema D.R."/>
        </authorList>
    </citation>
    <scope>NUCLEOTIDE SEQUENCE [LARGE SCALE GENOMIC DNA]</scope>
    <source>
        <strain evidence="7">ATCC PRA-179</strain>
        <strain evidence="8">ATCC PRA-31</strain>
    </source>
</reference>
<accession>A0A7J6LAS7</accession>
<dbReference type="InterPro" id="IPR045149">
    <property type="entry name" value="OS-9-like"/>
</dbReference>
<feature type="signal peptide" evidence="5">
    <location>
        <begin position="1"/>
        <end position="17"/>
    </location>
</feature>
<evidence type="ECO:0000256" key="2">
    <source>
        <dbReference type="ARBA" id="ARBA00022729"/>
    </source>
</evidence>
<dbReference type="EMBL" id="JABANN010000441">
    <property type="protein sequence ID" value="KAF4659209.1"/>
    <property type="molecule type" value="Genomic_DNA"/>
</dbReference>
<comment type="subcellular location">
    <subcellularLocation>
        <location evidence="1">Endoplasmic reticulum</location>
    </subcellularLocation>
</comment>
<protein>
    <recommendedName>
        <fullName evidence="6">MRH domain-containing protein</fullName>
    </recommendedName>
</protein>
<evidence type="ECO:0000313" key="9">
    <source>
        <dbReference type="Proteomes" id="UP000570595"/>
    </source>
</evidence>
<feature type="domain" description="MRH" evidence="6">
    <location>
        <begin position="86"/>
        <end position="193"/>
    </location>
</feature>
<evidence type="ECO:0000256" key="4">
    <source>
        <dbReference type="ARBA" id="ARBA00023157"/>
    </source>
</evidence>
<dbReference type="PANTHER" id="PTHR15414">
    <property type="entry name" value="OS-9-RELATED"/>
    <property type="match status" value="1"/>
</dbReference>
<keyword evidence="2 5" id="KW-0732">Signal</keyword>